<dbReference type="InterPro" id="IPR036413">
    <property type="entry name" value="YaeB-like_sf"/>
</dbReference>
<dbReference type="PANTHER" id="PTHR12818">
    <property type="entry name" value="TRNA (ADENINE(37)-N6)-METHYLTRANSFERASE"/>
    <property type="match status" value="1"/>
</dbReference>
<evidence type="ECO:0000256" key="1">
    <source>
        <dbReference type="ARBA" id="ARBA00022691"/>
    </source>
</evidence>
<feature type="domain" description="TsaA-like" evidence="3">
    <location>
        <begin position="7"/>
        <end position="148"/>
    </location>
</feature>
<dbReference type="HOGENOM" id="CLU_013458_3_0_6"/>
<dbReference type="InterPro" id="IPR023370">
    <property type="entry name" value="TrmO-like_N"/>
</dbReference>
<evidence type="ECO:0000313" key="4">
    <source>
        <dbReference type="EMBL" id="BAE75194.1"/>
    </source>
</evidence>
<dbReference type="AlphaFoldDB" id="Q2NRN1"/>
<evidence type="ECO:0000313" key="6">
    <source>
        <dbReference type="Proteomes" id="UP000001932"/>
    </source>
</evidence>
<dbReference type="Gene3D" id="2.40.30.70">
    <property type="entry name" value="YaeB-like"/>
    <property type="match status" value="1"/>
</dbReference>
<keyword evidence="5" id="KW-0489">Methyltransferase</keyword>
<comment type="similarity">
    <text evidence="2">Belongs to the tRNA methyltransferase O family.</text>
</comment>
<dbReference type="SUPFAM" id="SSF118196">
    <property type="entry name" value="YaeB-like"/>
    <property type="match status" value="1"/>
</dbReference>
<protein>
    <submittedName>
        <fullName evidence="5">Putative tRNA (Adenine(37)-N6)-methyltransferase</fullName>
    </submittedName>
</protein>
<dbReference type="PANTHER" id="PTHR12818:SF0">
    <property type="entry name" value="TRNA (ADENINE(37)-N6)-METHYLTRANSFERASE"/>
    <property type="match status" value="1"/>
</dbReference>
<dbReference type="GO" id="GO:0032259">
    <property type="term" value="P:methylation"/>
    <property type="evidence" value="ECO:0007669"/>
    <property type="project" value="UniProtKB-KW"/>
</dbReference>
<dbReference type="NCBIfam" id="TIGR00104">
    <property type="entry name" value="tRNA_TsaA"/>
    <property type="match status" value="1"/>
</dbReference>
<reference evidence="5 7" key="2">
    <citation type="submission" date="2015-05" db="EMBL/GenBank/DDBJ databases">
        <authorList>
            <person name="Goodhead I."/>
        </authorList>
    </citation>
    <scope>NUCLEOTIDE SEQUENCE [LARGE SCALE GENOMIC DNA]</scope>
    <source>
        <strain evidence="5">B4</strain>
        <strain evidence="7">morsitans</strain>
    </source>
</reference>
<dbReference type="InterPro" id="IPR040372">
    <property type="entry name" value="YaeB-like"/>
</dbReference>
<name>Q2NRN1_SODGM</name>
<dbReference type="Proteomes" id="UP000001932">
    <property type="component" value="Chromosome"/>
</dbReference>
<dbReference type="STRING" id="343509.SG1919"/>
<dbReference type="GO" id="GO:0089715">
    <property type="term" value="F:tRNA (L-threonylcarbamoyladenosine(37)-C2) methyltransferase activity"/>
    <property type="evidence" value="ECO:0007669"/>
    <property type="project" value="TreeGrafter"/>
</dbReference>
<proteinExistence type="inferred from homology"/>
<organism evidence="4 6">
    <name type="scientific">Sodalis glossinidius (strain morsitans)</name>
    <dbReference type="NCBI Taxonomy" id="343509"/>
    <lineage>
        <taxon>Bacteria</taxon>
        <taxon>Pseudomonadati</taxon>
        <taxon>Pseudomonadota</taxon>
        <taxon>Gammaproteobacteria</taxon>
        <taxon>Enterobacterales</taxon>
        <taxon>Bruguierivoracaceae</taxon>
        <taxon>Sodalis</taxon>
    </lineage>
</organism>
<evidence type="ECO:0000313" key="7">
    <source>
        <dbReference type="Proteomes" id="UP000245838"/>
    </source>
</evidence>
<dbReference type="Pfam" id="PF01980">
    <property type="entry name" value="TrmO_N"/>
    <property type="match status" value="1"/>
</dbReference>
<keyword evidence="5" id="KW-0808">Transferase</keyword>
<evidence type="ECO:0000256" key="2">
    <source>
        <dbReference type="ARBA" id="ARBA00033753"/>
    </source>
</evidence>
<sequence length="170" mass="18427">MTQAFGFQQIGVIRSSYKEKFAVPRQPGLVADGTGELHLLPPYNQAEAVRGLADFSHIWLLFVFHQTSAGGWRPTVRPPRLSGNSRLGVFATRLPFRPNPIGMSLVALEGVTLCGADVILRLGSLDLVDGTPVVDIKPYLPYAESRPDARASFAQEAPADARLRRGAAGF</sequence>
<accession>Q2NRN1</accession>
<keyword evidence="6" id="KW-1185">Reference proteome</keyword>
<dbReference type="KEGG" id="sgl:SG1919"/>
<dbReference type="CDD" id="cd09281">
    <property type="entry name" value="UPF0066"/>
    <property type="match status" value="1"/>
</dbReference>
<evidence type="ECO:0000259" key="3">
    <source>
        <dbReference type="PROSITE" id="PS51668"/>
    </source>
</evidence>
<dbReference type="EMBL" id="LN854557">
    <property type="protein sequence ID" value="CRL46176.1"/>
    <property type="molecule type" value="Genomic_DNA"/>
</dbReference>
<dbReference type="InterPro" id="IPR036414">
    <property type="entry name" value="YaeB_N_sf"/>
</dbReference>
<reference evidence="4 6" key="1">
    <citation type="journal article" date="2006" name="Genome Res.">
        <title>Massive genome erosion and functional adaptations provide insights into the symbiotic lifestyle of Sodalis glossinidius in the tsetse host.</title>
        <authorList>
            <person name="Toh H."/>
            <person name="Weiss B.L."/>
            <person name="Perkin S.A.H."/>
            <person name="Yamashita A."/>
            <person name="Oshima K."/>
            <person name="Hattori M."/>
            <person name="Aksoy S."/>
        </authorList>
    </citation>
    <scope>NUCLEOTIDE SEQUENCE [LARGE SCALE GENOMIC DNA]</scope>
    <source>
        <strain evidence="4">Morsitans</strain>
        <strain evidence="6">morsitans</strain>
    </source>
</reference>
<dbReference type="Proteomes" id="UP000245838">
    <property type="component" value="Chromosome sggmmb4_Chromosome"/>
</dbReference>
<dbReference type="EMBL" id="AP008232">
    <property type="protein sequence ID" value="BAE75194.1"/>
    <property type="molecule type" value="Genomic_DNA"/>
</dbReference>
<gene>
    <name evidence="5" type="primary">tsaA_2</name>
    <name evidence="4" type="ordered locus">SG1919</name>
    <name evidence="5" type="ORF">SGGMMB4_04584</name>
</gene>
<keyword evidence="1" id="KW-0949">S-adenosyl-L-methionine</keyword>
<dbReference type="eggNOG" id="COG1720">
    <property type="taxonomic scope" value="Bacteria"/>
</dbReference>
<dbReference type="PROSITE" id="PS51668">
    <property type="entry name" value="TSAA_2"/>
    <property type="match status" value="1"/>
</dbReference>
<evidence type="ECO:0000313" key="5">
    <source>
        <dbReference type="EMBL" id="CRL46176.1"/>
    </source>
</evidence>
<dbReference type="FunFam" id="2.40.30.70:FF:000001">
    <property type="entry name" value="tRNA (N6-threonylcarbamoyladenosine(37)-N6)-methyltransferase TrmO"/>
    <property type="match status" value="1"/>
</dbReference>